<dbReference type="InterPro" id="IPR036890">
    <property type="entry name" value="HATPase_C_sf"/>
</dbReference>
<gene>
    <name evidence="10" type="ORF">R9X50_00204500</name>
</gene>
<dbReference type="Proteomes" id="UP001303373">
    <property type="component" value="Chromosome 3"/>
</dbReference>
<dbReference type="SUPFAM" id="SSF55874">
    <property type="entry name" value="ATPase domain of HSP90 chaperone/DNA topoisomerase II/histidine kinase"/>
    <property type="match status" value="1"/>
</dbReference>
<dbReference type="GO" id="GO:0000155">
    <property type="term" value="F:phosphorelay sensor kinase activity"/>
    <property type="evidence" value="ECO:0007669"/>
    <property type="project" value="InterPro"/>
</dbReference>
<evidence type="ECO:0000256" key="7">
    <source>
        <dbReference type="SAM" id="MobiDB-lite"/>
    </source>
</evidence>
<dbReference type="Gene3D" id="3.30.450.40">
    <property type="match status" value="1"/>
</dbReference>
<dbReference type="PANTHER" id="PTHR43047">
    <property type="entry name" value="TWO-COMPONENT HISTIDINE PROTEIN KINASE"/>
    <property type="match status" value="1"/>
</dbReference>
<feature type="compositionally biased region" description="Low complexity" evidence="7">
    <location>
        <begin position="316"/>
        <end position="327"/>
    </location>
</feature>
<dbReference type="PROSITE" id="PS50109">
    <property type="entry name" value="HIS_KIN"/>
    <property type="match status" value="1"/>
</dbReference>
<dbReference type="CDD" id="cd17546">
    <property type="entry name" value="REC_hyHK_CKI1_RcsC-like"/>
    <property type="match status" value="1"/>
</dbReference>
<dbReference type="InterPro" id="IPR003594">
    <property type="entry name" value="HATPase_dom"/>
</dbReference>
<dbReference type="Gene3D" id="1.10.287.130">
    <property type="match status" value="1"/>
</dbReference>
<feature type="domain" description="Response regulatory" evidence="9">
    <location>
        <begin position="1163"/>
        <end position="1302"/>
    </location>
</feature>
<dbReference type="Gene3D" id="3.30.565.10">
    <property type="entry name" value="Histidine kinase-like ATPase, C-terminal domain"/>
    <property type="match status" value="1"/>
</dbReference>
<evidence type="ECO:0000256" key="1">
    <source>
        <dbReference type="ARBA" id="ARBA00000085"/>
    </source>
</evidence>
<evidence type="ECO:0000313" key="10">
    <source>
        <dbReference type="EMBL" id="WPG99234.1"/>
    </source>
</evidence>
<evidence type="ECO:0000256" key="3">
    <source>
        <dbReference type="ARBA" id="ARBA00022553"/>
    </source>
</evidence>
<feature type="compositionally biased region" description="Polar residues" evidence="7">
    <location>
        <begin position="513"/>
        <end position="530"/>
    </location>
</feature>
<reference evidence="10 11" key="1">
    <citation type="submission" date="2023-11" db="EMBL/GenBank/DDBJ databases">
        <title>An acidophilic fungus is an integral part of prey digestion in a carnivorous sundew plant.</title>
        <authorList>
            <person name="Tsai I.J."/>
        </authorList>
    </citation>
    <scope>NUCLEOTIDE SEQUENCE [LARGE SCALE GENOMIC DNA]</scope>
    <source>
        <strain evidence="10">169a</strain>
    </source>
</reference>
<evidence type="ECO:0000313" key="11">
    <source>
        <dbReference type="Proteomes" id="UP001303373"/>
    </source>
</evidence>
<dbReference type="FunFam" id="3.30.450.40:FF:000083">
    <property type="entry name" value="Sensor histidine kinase/response regulator, putative (AFU_orthologue AFUA_4G00660)"/>
    <property type="match status" value="1"/>
</dbReference>
<dbReference type="SMART" id="SM00388">
    <property type="entry name" value="HisKA"/>
    <property type="match status" value="1"/>
</dbReference>
<feature type="compositionally biased region" description="Basic residues" evidence="7">
    <location>
        <begin position="696"/>
        <end position="707"/>
    </location>
</feature>
<feature type="modified residue" description="4-aspartylphosphate" evidence="6">
    <location>
        <position position="1232"/>
    </location>
</feature>
<dbReference type="Pfam" id="PF00512">
    <property type="entry name" value="HisKA"/>
    <property type="match status" value="1"/>
</dbReference>
<keyword evidence="4" id="KW-0808">Transferase</keyword>
<dbReference type="Pfam" id="PF02518">
    <property type="entry name" value="HATPase_c"/>
    <property type="match status" value="1"/>
</dbReference>
<feature type="region of interest" description="Disordered" evidence="7">
    <location>
        <begin position="290"/>
        <end position="343"/>
    </location>
</feature>
<dbReference type="Pfam" id="PF01590">
    <property type="entry name" value="GAF"/>
    <property type="match status" value="1"/>
</dbReference>
<evidence type="ECO:0000256" key="4">
    <source>
        <dbReference type="ARBA" id="ARBA00022679"/>
    </source>
</evidence>
<evidence type="ECO:0000256" key="6">
    <source>
        <dbReference type="PROSITE-ProRule" id="PRU00169"/>
    </source>
</evidence>
<evidence type="ECO:0000256" key="2">
    <source>
        <dbReference type="ARBA" id="ARBA00012438"/>
    </source>
</evidence>
<dbReference type="SUPFAM" id="SSF55781">
    <property type="entry name" value="GAF domain-like"/>
    <property type="match status" value="1"/>
</dbReference>
<dbReference type="InterPro" id="IPR003018">
    <property type="entry name" value="GAF"/>
</dbReference>
<feature type="region of interest" description="Disordered" evidence="7">
    <location>
        <begin position="505"/>
        <end position="539"/>
    </location>
</feature>
<dbReference type="EC" id="2.7.13.3" evidence="2"/>
<name>A0AAQ3R8N9_9PEZI</name>
<dbReference type="InterPro" id="IPR004358">
    <property type="entry name" value="Sig_transdc_His_kin-like_C"/>
</dbReference>
<dbReference type="PRINTS" id="PR00344">
    <property type="entry name" value="BCTRLSENSOR"/>
</dbReference>
<dbReference type="InterPro" id="IPR036097">
    <property type="entry name" value="HisK_dim/P_sf"/>
</dbReference>
<protein>
    <recommendedName>
        <fullName evidence="2">histidine kinase</fullName>
        <ecNumber evidence="2">2.7.13.3</ecNumber>
    </recommendedName>
</protein>
<dbReference type="InterPro" id="IPR003661">
    <property type="entry name" value="HisK_dim/P_dom"/>
</dbReference>
<keyword evidence="11" id="KW-1185">Reference proteome</keyword>
<dbReference type="PROSITE" id="PS50110">
    <property type="entry name" value="RESPONSE_REGULATORY"/>
    <property type="match status" value="1"/>
</dbReference>
<dbReference type="SMART" id="SM00387">
    <property type="entry name" value="HATPase_c"/>
    <property type="match status" value="1"/>
</dbReference>
<dbReference type="GO" id="GO:0005886">
    <property type="term" value="C:plasma membrane"/>
    <property type="evidence" value="ECO:0007669"/>
    <property type="project" value="TreeGrafter"/>
</dbReference>
<feature type="region of interest" description="Disordered" evidence="7">
    <location>
        <begin position="1051"/>
        <end position="1155"/>
    </location>
</feature>
<dbReference type="InterPro" id="IPR001789">
    <property type="entry name" value="Sig_transdc_resp-reg_receiver"/>
</dbReference>
<organism evidence="10 11">
    <name type="scientific">Acrodontium crateriforme</name>
    <dbReference type="NCBI Taxonomy" id="150365"/>
    <lineage>
        <taxon>Eukaryota</taxon>
        <taxon>Fungi</taxon>
        <taxon>Dikarya</taxon>
        <taxon>Ascomycota</taxon>
        <taxon>Pezizomycotina</taxon>
        <taxon>Dothideomycetes</taxon>
        <taxon>Dothideomycetidae</taxon>
        <taxon>Mycosphaerellales</taxon>
        <taxon>Teratosphaeriaceae</taxon>
        <taxon>Acrodontium</taxon>
    </lineage>
</organism>
<comment type="catalytic activity">
    <reaction evidence="1">
        <text>ATP + protein L-histidine = ADP + protein N-phospho-L-histidine.</text>
        <dbReference type="EC" id="2.7.13.3"/>
    </reaction>
</comment>
<feature type="compositionally biased region" description="Low complexity" evidence="7">
    <location>
        <begin position="1098"/>
        <end position="1111"/>
    </location>
</feature>
<dbReference type="Gene3D" id="3.40.50.2300">
    <property type="match status" value="1"/>
</dbReference>
<dbReference type="InterPro" id="IPR005467">
    <property type="entry name" value="His_kinase_dom"/>
</dbReference>
<feature type="compositionally biased region" description="Low complexity" evidence="7">
    <location>
        <begin position="1061"/>
        <end position="1087"/>
    </location>
</feature>
<feature type="compositionally biased region" description="Basic and acidic residues" evidence="7">
    <location>
        <begin position="251"/>
        <end position="269"/>
    </location>
</feature>
<dbReference type="PANTHER" id="PTHR43047:SF72">
    <property type="entry name" value="OSMOSENSING HISTIDINE PROTEIN KINASE SLN1"/>
    <property type="match status" value="1"/>
</dbReference>
<dbReference type="SUPFAM" id="SSF47384">
    <property type="entry name" value="Homodimeric domain of signal transducing histidine kinase"/>
    <property type="match status" value="1"/>
</dbReference>
<feature type="region of interest" description="Disordered" evidence="7">
    <location>
        <begin position="685"/>
        <end position="709"/>
    </location>
</feature>
<dbReference type="InterPro" id="IPR029016">
    <property type="entry name" value="GAF-like_dom_sf"/>
</dbReference>
<dbReference type="SUPFAM" id="SSF52172">
    <property type="entry name" value="CheY-like"/>
    <property type="match status" value="1"/>
</dbReference>
<keyword evidence="3 6" id="KW-0597">Phosphoprotein</keyword>
<sequence length="1308" mass="143072">MAESPPVRTTTRGPPSADHDFETRREREFYAYYEAVLSLSNAPESFCNLNDPASVKAHHPVSSADRALTAFAQLAALRLQTRRAMIFFFDVDSAYVLAESTRSLSLQDDAQYDAGDQLWLGATKIPRGLFDCEMTTTLPLNAASDVHDDDSRFILHIINDLRADKRFCDRPCVQSGPNARFYAGAPITTSNGTHIGAICVLDDEPRDKMDDQGARFLRDMATTIMEHLEMLRAKADNQRSRDMNVALGAFKEGKSRLQDSSVRKASDKRQNRRNVALQVSQGIKLSALRQPNSANELAHRQRQETTLSPPLIRQQSCSASDAESRSSPTTAARPESSRGLSNDGVVVKDFGEEHVDGNPHATAAQLQEAMLSKDVQDTLRRAAGLIHETLDVDGIIFLDASVGTFGGVVNSSETFTQSDSSATELSVSEKDIPFNSTRPTSNVNDEKFCPVLAASISLSESRHYHGGEMSKGHAHVTEGFLRRILRRYPKGRVWNFDQDGDESYDDSCDEGLSSLSANESTDQDFETTGPSKRFRKRKRARLQDGREIQRLFPGVRSVITSGMWDSHKERWFAGSLTWTYDPTRSLSTESDLGFIAAFGDVILSEVGRIEANLLDRSKSDFISSLSHELRSPLHGILGSAECLQDDKHELLDQEMIQSIHTCGTALLDIINNLLEHSQINNVSRKGYPARALDHRPSRKSRNKKSPRKINGLLASANDVPLDILTEEAVETACAGFIHRGRLQGNRNSLGRDSSNEFTLSNQKVVVTFNVDQTADRGWLFSVAAGAWKRICLNLVSNALKFTKVGYVTVNLHQTDRTSQDGKNPKANVVLTVTDSGSGMSRSFQTQSLFRPFQQEDGLSEGTGLGLNLVANIVESQSGNLQVKSDKGIGTSIIVTLPLECPETTSTASNDELKPYANMLVGFVGFSDNDTGGANSPSTEGRRQLLASLCNTCAQLGMKTYMVDDKIDEAANFHFILEHSIRNQNRGTAEEASALHNLAQRPLVVLCDTQGSALDLKLSQEGTALGRVSIYVWQPVGPAKVAKVADRCLNRSNRPSFKRTDSSSGSQSGSDALASSTDRSSSPSGSDASGEKSTSIGLTKPVSRPVTPVSTPKEAESETPTFRSIQRHRPKQSSPQRDLVDRLPIGKAEKRSSSPLVTKKQRLSLLLVDDNGVNLQLLMVYAKKSKHGYITAQDGLEAVEAYKRACSPSGAGAGTTNNHTRNTSAKPQVIIMDINMPVLNGFEASRQIREFEQKEGIEPATIIALTALGNTEAQIKAFSHGMDLFLTKPVRLKELTTLLDGVGRDSGSE</sequence>
<evidence type="ECO:0000256" key="5">
    <source>
        <dbReference type="ARBA" id="ARBA00022777"/>
    </source>
</evidence>
<proteinExistence type="predicted"/>
<dbReference type="CDD" id="cd00082">
    <property type="entry name" value="HisKA"/>
    <property type="match status" value="1"/>
</dbReference>
<feature type="region of interest" description="Disordered" evidence="7">
    <location>
        <begin position="1"/>
        <end position="20"/>
    </location>
</feature>
<feature type="region of interest" description="Disordered" evidence="7">
    <location>
        <begin position="249"/>
        <end position="275"/>
    </location>
</feature>
<feature type="domain" description="Histidine kinase" evidence="8">
    <location>
        <begin position="624"/>
        <end position="900"/>
    </location>
</feature>
<evidence type="ECO:0000259" key="9">
    <source>
        <dbReference type="PROSITE" id="PS50110"/>
    </source>
</evidence>
<dbReference type="GO" id="GO:0009927">
    <property type="term" value="F:histidine phosphotransfer kinase activity"/>
    <property type="evidence" value="ECO:0007669"/>
    <property type="project" value="TreeGrafter"/>
</dbReference>
<keyword evidence="5" id="KW-0418">Kinase</keyword>
<dbReference type="Pfam" id="PF00072">
    <property type="entry name" value="Response_reg"/>
    <property type="match status" value="1"/>
</dbReference>
<dbReference type="SMART" id="SM00448">
    <property type="entry name" value="REC"/>
    <property type="match status" value="1"/>
</dbReference>
<dbReference type="InterPro" id="IPR011006">
    <property type="entry name" value="CheY-like_superfamily"/>
</dbReference>
<accession>A0AAQ3R8N9</accession>
<dbReference type="EMBL" id="CP138582">
    <property type="protein sequence ID" value="WPG99234.1"/>
    <property type="molecule type" value="Genomic_DNA"/>
</dbReference>
<evidence type="ECO:0000259" key="8">
    <source>
        <dbReference type="PROSITE" id="PS50109"/>
    </source>
</evidence>